<dbReference type="InterPro" id="IPR003593">
    <property type="entry name" value="AAA+_ATPase"/>
</dbReference>
<reference evidence="11" key="1">
    <citation type="submission" date="2019-09" db="EMBL/GenBank/DDBJ databases">
        <title>Characterisation of the sponge microbiome using genome-centric metagenomics.</title>
        <authorList>
            <person name="Engelberts J.P."/>
            <person name="Robbins S.J."/>
            <person name="De Goeij J.M."/>
            <person name="Aranda M."/>
            <person name="Bell S.C."/>
            <person name="Webster N.S."/>
        </authorList>
    </citation>
    <scope>NUCLEOTIDE SEQUENCE</scope>
    <source>
        <strain evidence="11">SB0662_bin_9</strain>
    </source>
</reference>
<evidence type="ECO:0000256" key="3">
    <source>
        <dbReference type="ARBA" id="ARBA00022692"/>
    </source>
</evidence>
<dbReference type="InterPro" id="IPR011527">
    <property type="entry name" value="ABC1_TM_dom"/>
</dbReference>
<protein>
    <submittedName>
        <fullName evidence="11">ABC transporter ATP-binding protein</fullName>
    </submittedName>
</protein>
<evidence type="ECO:0000259" key="10">
    <source>
        <dbReference type="PROSITE" id="PS50929"/>
    </source>
</evidence>
<organism evidence="11">
    <name type="scientific">Caldilineaceae bacterium SB0662_bin_9</name>
    <dbReference type="NCBI Taxonomy" id="2605258"/>
    <lineage>
        <taxon>Bacteria</taxon>
        <taxon>Bacillati</taxon>
        <taxon>Chloroflexota</taxon>
        <taxon>Caldilineae</taxon>
        <taxon>Caldilineales</taxon>
        <taxon>Caldilineaceae</taxon>
    </lineage>
</organism>
<comment type="subcellular location">
    <subcellularLocation>
        <location evidence="1">Cell membrane</location>
        <topology evidence="1">Multi-pass membrane protein</topology>
    </subcellularLocation>
</comment>
<evidence type="ECO:0000256" key="4">
    <source>
        <dbReference type="ARBA" id="ARBA00022741"/>
    </source>
</evidence>
<dbReference type="Pfam" id="PF00664">
    <property type="entry name" value="ABC_membrane"/>
    <property type="match status" value="1"/>
</dbReference>
<dbReference type="Gene3D" id="3.40.50.300">
    <property type="entry name" value="P-loop containing nucleotide triphosphate hydrolases"/>
    <property type="match status" value="1"/>
</dbReference>
<dbReference type="CDD" id="cd18540">
    <property type="entry name" value="ABC_6TM_exporter_like"/>
    <property type="match status" value="1"/>
</dbReference>
<sequence length="608" mass="67115">MAPDNHQYEEEEYSSALSGAALLRLLRLTLNYRGYLAGYLAGVIGMVLAEGAHIYLGKRILDEGVLAGDLGEVKYLLWLWAAVAVALAGCVALFIFCAGSVGQAMNYDLRKTMFGRLQELSLAYYDRTPVGWIMARATSDSRRVSELVSFGFMDMFWGAMSILVFLGFMTAISWRLALVMLAVVPLMVGTALLFQKHILGNWRDVRRLNSRITGHYAEGIHGVRVTKSLGREDSNLAEFAELATGMYRSSFRAAWMSAAFLPVVQVLAAVAVALIIQVGGLQFQTGMITLGGIQAFIQYIFWMLFPIQEMARVYAQLQQAVASAERIFSLIDSLPEVQDQPGAMEEHSLRGTIEFDAVDFAYEPDNPILQGFNLRVEEGETIALVGPTGAGKSTVVNLLCRFYEPQGGSIRINDQDLRGMTLHALHSRIGMVLQSPYLFSGSVMDNLRYGRLDATDAEVWYAAELAGATDFIDAFEEGYATDVGEGGSLLSAGQKQLISLARAILARPDIFIMDEATSSVDTMTEARIQQGMEQLLETTTSFVIAHRLSTIRNADRILVIKDGGIAEMGSHQELIRAGGYYHDLYRRQFRDEKSRTADPFFGSRLVHA</sequence>
<gene>
    <name evidence="11" type="ORF">F4Y08_01390</name>
</gene>
<feature type="transmembrane region" description="Helical" evidence="8">
    <location>
        <begin position="76"/>
        <end position="101"/>
    </location>
</feature>
<feature type="domain" description="ABC transporter" evidence="9">
    <location>
        <begin position="353"/>
        <end position="587"/>
    </location>
</feature>
<evidence type="ECO:0000313" key="11">
    <source>
        <dbReference type="EMBL" id="MYD88981.1"/>
    </source>
</evidence>
<dbReference type="FunFam" id="3.40.50.300:FF:000287">
    <property type="entry name" value="Multidrug ABC transporter ATP-binding protein"/>
    <property type="match status" value="1"/>
</dbReference>
<keyword evidence="2" id="KW-0813">Transport</keyword>
<dbReference type="InterPro" id="IPR027417">
    <property type="entry name" value="P-loop_NTPase"/>
</dbReference>
<dbReference type="PROSITE" id="PS50893">
    <property type="entry name" value="ABC_TRANSPORTER_2"/>
    <property type="match status" value="1"/>
</dbReference>
<evidence type="ECO:0000259" key="9">
    <source>
        <dbReference type="PROSITE" id="PS50893"/>
    </source>
</evidence>
<dbReference type="InterPro" id="IPR003439">
    <property type="entry name" value="ABC_transporter-like_ATP-bd"/>
</dbReference>
<evidence type="ECO:0000256" key="2">
    <source>
        <dbReference type="ARBA" id="ARBA00022448"/>
    </source>
</evidence>
<dbReference type="Gene3D" id="1.20.1560.10">
    <property type="entry name" value="ABC transporter type 1, transmembrane domain"/>
    <property type="match status" value="1"/>
</dbReference>
<feature type="transmembrane region" description="Helical" evidence="8">
    <location>
        <begin position="282"/>
        <end position="305"/>
    </location>
</feature>
<dbReference type="SUPFAM" id="SSF52540">
    <property type="entry name" value="P-loop containing nucleoside triphosphate hydrolases"/>
    <property type="match status" value="1"/>
</dbReference>
<feature type="transmembrane region" description="Helical" evidence="8">
    <location>
        <begin position="174"/>
        <end position="194"/>
    </location>
</feature>
<proteinExistence type="predicted"/>
<dbReference type="InterPro" id="IPR017871">
    <property type="entry name" value="ABC_transporter-like_CS"/>
</dbReference>
<feature type="transmembrane region" description="Helical" evidence="8">
    <location>
        <begin position="34"/>
        <end position="56"/>
    </location>
</feature>
<evidence type="ECO:0000256" key="7">
    <source>
        <dbReference type="ARBA" id="ARBA00023136"/>
    </source>
</evidence>
<evidence type="ECO:0000256" key="1">
    <source>
        <dbReference type="ARBA" id="ARBA00004651"/>
    </source>
</evidence>
<name>A0A6B1DPE3_9CHLR</name>
<dbReference type="InterPro" id="IPR039421">
    <property type="entry name" value="Type_1_exporter"/>
</dbReference>
<dbReference type="SUPFAM" id="SSF90123">
    <property type="entry name" value="ABC transporter transmembrane region"/>
    <property type="match status" value="1"/>
</dbReference>
<feature type="domain" description="ABC transmembrane type-1" evidence="10">
    <location>
        <begin position="55"/>
        <end position="319"/>
    </location>
</feature>
<feature type="transmembrane region" description="Helical" evidence="8">
    <location>
        <begin position="253"/>
        <end position="276"/>
    </location>
</feature>
<dbReference type="SMART" id="SM00382">
    <property type="entry name" value="AAA"/>
    <property type="match status" value="1"/>
</dbReference>
<dbReference type="Pfam" id="PF00005">
    <property type="entry name" value="ABC_tran"/>
    <property type="match status" value="1"/>
</dbReference>
<dbReference type="InterPro" id="IPR036640">
    <property type="entry name" value="ABC1_TM_sf"/>
</dbReference>
<accession>A0A6B1DPE3</accession>
<keyword evidence="7 8" id="KW-0472">Membrane</keyword>
<keyword evidence="5 11" id="KW-0067">ATP-binding</keyword>
<dbReference type="PROSITE" id="PS00211">
    <property type="entry name" value="ABC_TRANSPORTER_1"/>
    <property type="match status" value="1"/>
</dbReference>
<dbReference type="GO" id="GO:0016887">
    <property type="term" value="F:ATP hydrolysis activity"/>
    <property type="evidence" value="ECO:0007669"/>
    <property type="project" value="InterPro"/>
</dbReference>
<dbReference type="AlphaFoldDB" id="A0A6B1DPE3"/>
<feature type="transmembrane region" description="Helical" evidence="8">
    <location>
        <begin position="147"/>
        <end position="168"/>
    </location>
</feature>
<evidence type="ECO:0000256" key="8">
    <source>
        <dbReference type="SAM" id="Phobius"/>
    </source>
</evidence>
<dbReference type="PANTHER" id="PTHR43394">
    <property type="entry name" value="ATP-DEPENDENT PERMEASE MDL1, MITOCHONDRIAL"/>
    <property type="match status" value="1"/>
</dbReference>
<evidence type="ECO:0000256" key="5">
    <source>
        <dbReference type="ARBA" id="ARBA00022840"/>
    </source>
</evidence>
<evidence type="ECO:0000256" key="6">
    <source>
        <dbReference type="ARBA" id="ARBA00022989"/>
    </source>
</evidence>
<comment type="caution">
    <text evidence="11">The sequence shown here is derived from an EMBL/GenBank/DDBJ whole genome shotgun (WGS) entry which is preliminary data.</text>
</comment>
<keyword evidence="6 8" id="KW-1133">Transmembrane helix</keyword>
<dbReference type="EMBL" id="VXPY01000012">
    <property type="protein sequence ID" value="MYD88981.1"/>
    <property type="molecule type" value="Genomic_DNA"/>
</dbReference>
<dbReference type="PROSITE" id="PS50929">
    <property type="entry name" value="ABC_TM1F"/>
    <property type="match status" value="1"/>
</dbReference>
<keyword evidence="4" id="KW-0547">Nucleotide-binding</keyword>
<dbReference type="GO" id="GO:0005524">
    <property type="term" value="F:ATP binding"/>
    <property type="evidence" value="ECO:0007669"/>
    <property type="project" value="UniProtKB-KW"/>
</dbReference>
<dbReference type="GO" id="GO:0015421">
    <property type="term" value="F:ABC-type oligopeptide transporter activity"/>
    <property type="evidence" value="ECO:0007669"/>
    <property type="project" value="TreeGrafter"/>
</dbReference>
<dbReference type="CDD" id="cd03254">
    <property type="entry name" value="ABCC_Glucan_exporter_like"/>
    <property type="match status" value="1"/>
</dbReference>
<dbReference type="PANTHER" id="PTHR43394:SF1">
    <property type="entry name" value="ATP-BINDING CASSETTE SUB-FAMILY B MEMBER 10, MITOCHONDRIAL"/>
    <property type="match status" value="1"/>
</dbReference>
<dbReference type="GO" id="GO:0005886">
    <property type="term" value="C:plasma membrane"/>
    <property type="evidence" value="ECO:0007669"/>
    <property type="project" value="UniProtKB-SubCell"/>
</dbReference>
<keyword evidence="3 8" id="KW-0812">Transmembrane</keyword>